<evidence type="ECO:0000256" key="6">
    <source>
        <dbReference type="PIRSR" id="PIRSR602403-1"/>
    </source>
</evidence>
<organism evidence="7 8">
    <name type="scientific">Lepidopterella palustris CBS 459.81</name>
    <dbReference type="NCBI Taxonomy" id="1314670"/>
    <lineage>
        <taxon>Eukaryota</taxon>
        <taxon>Fungi</taxon>
        <taxon>Dikarya</taxon>
        <taxon>Ascomycota</taxon>
        <taxon>Pezizomycotina</taxon>
        <taxon>Dothideomycetes</taxon>
        <taxon>Pleosporomycetidae</taxon>
        <taxon>Mytilinidiales</taxon>
        <taxon>Argynnaceae</taxon>
        <taxon>Lepidopterella</taxon>
    </lineage>
</organism>
<reference evidence="7 8" key="1">
    <citation type="journal article" date="2016" name="Nat. Commun.">
        <title>Ectomycorrhizal ecology is imprinted in the genome of the dominant symbiotic fungus Cenococcum geophilum.</title>
        <authorList>
            <consortium name="DOE Joint Genome Institute"/>
            <person name="Peter M."/>
            <person name="Kohler A."/>
            <person name="Ohm R.A."/>
            <person name="Kuo A."/>
            <person name="Krutzmann J."/>
            <person name="Morin E."/>
            <person name="Arend M."/>
            <person name="Barry K.W."/>
            <person name="Binder M."/>
            <person name="Choi C."/>
            <person name="Clum A."/>
            <person name="Copeland A."/>
            <person name="Grisel N."/>
            <person name="Haridas S."/>
            <person name="Kipfer T."/>
            <person name="LaButti K."/>
            <person name="Lindquist E."/>
            <person name="Lipzen A."/>
            <person name="Maire R."/>
            <person name="Meier B."/>
            <person name="Mihaltcheva S."/>
            <person name="Molinier V."/>
            <person name="Murat C."/>
            <person name="Poggeler S."/>
            <person name="Quandt C.A."/>
            <person name="Sperisen C."/>
            <person name="Tritt A."/>
            <person name="Tisserant E."/>
            <person name="Crous P.W."/>
            <person name="Henrissat B."/>
            <person name="Nehls U."/>
            <person name="Egli S."/>
            <person name="Spatafora J.W."/>
            <person name="Grigoriev I.V."/>
            <person name="Martin F.M."/>
        </authorList>
    </citation>
    <scope>NUCLEOTIDE SEQUENCE [LARGE SCALE GENOMIC DNA]</scope>
    <source>
        <strain evidence="7 8">CBS 459.81</strain>
    </source>
</reference>
<keyword evidence="6" id="KW-0349">Heme</keyword>
<evidence type="ECO:0000256" key="3">
    <source>
        <dbReference type="ARBA" id="ARBA00022723"/>
    </source>
</evidence>
<name>A0A8E2E9M9_9PEZI</name>
<dbReference type="AlphaFoldDB" id="A0A8E2E9M9"/>
<dbReference type="GO" id="GO:0016705">
    <property type="term" value="F:oxidoreductase activity, acting on paired donors, with incorporation or reduction of molecular oxygen"/>
    <property type="evidence" value="ECO:0007669"/>
    <property type="project" value="InterPro"/>
</dbReference>
<evidence type="ECO:0000256" key="4">
    <source>
        <dbReference type="ARBA" id="ARBA00023002"/>
    </source>
</evidence>
<dbReference type="EMBL" id="KV744992">
    <property type="protein sequence ID" value="OCK79691.1"/>
    <property type="molecule type" value="Genomic_DNA"/>
</dbReference>
<accession>A0A8E2E9M9</accession>
<comment type="cofactor">
    <cofactor evidence="1 6">
        <name>heme</name>
        <dbReference type="ChEBI" id="CHEBI:30413"/>
    </cofactor>
</comment>
<dbReference type="InterPro" id="IPR001128">
    <property type="entry name" value="Cyt_P450"/>
</dbReference>
<dbReference type="GO" id="GO:0005506">
    <property type="term" value="F:iron ion binding"/>
    <property type="evidence" value="ECO:0007669"/>
    <property type="project" value="InterPro"/>
</dbReference>
<keyword evidence="3 6" id="KW-0479">Metal-binding</keyword>
<dbReference type="SUPFAM" id="SSF48264">
    <property type="entry name" value="Cytochrome P450"/>
    <property type="match status" value="1"/>
</dbReference>
<proteinExistence type="inferred from homology"/>
<sequence length="285" mass="32437">MVTDRVFTGSDNCRNETWIKIAGANSWRSIWRPFIYRFLPEIKQILACRGEARKFLVPIVQQRKTVQGKWGDSTPDDMMQWMMDKADALIVKGDDRQAFQKLTLSMAAIHTTTTMSVTQTLYDLAAMPEYIQPLRDEINEALASSGGKFNKSILSKLHLLDSCIKESQRYNPPDFTSFCRKVRRGVALSDGTYLPAGDPELYPNPKFDSYRFSKIRAEGAKNADRRQFVAVTPGSLHFGYGKYACPGRVFAMIEVKLILANILLKYDLAVDKPEEGRYKNIEFAH</sequence>
<evidence type="ECO:0000313" key="8">
    <source>
        <dbReference type="Proteomes" id="UP000250266"/>
    </source>
</evidence>
<dbReference type="GO" id="GO:0004497">
    <property type="term" value="F:monooxygenase activity"/>
    <property type="evidence" value="ECO:0007669"/>
    <property type="project" value="InterPro"/>
</dbReference>
<dbReference type="CDD" id="cd11041">
    <property type="entry name" value="CYP503A1-like"/>
    <property type="match status" value="1"/>
</dbReference>
<evidence type="ECO:0000313" key="7">
    <source>
        <dbReference type="EMBL" id="OCK79691.1"/>
    </source>
</evidence>
<dbReference type="InterPro" id="IPR036396">
    <property type="entry name" value="Cyt_P450_sf"/>
</dbReference>
<dbReference type="PANTHER" id="PTHR46206">
    <property type="entry name" value="CYTOCHROME P450"/>
    <property type="match status" value="1"/>
</dbReference>
<keyword evidence="5 6" id="KW-0408">Iron</keyword>
<dbReference type="PRINTS" id="PR00465">
    <property type="entry name" value="EP450IV"/>
</dbReference>
<evidence type="ECO:0000256" key="1">
    <source>
        <dbReference type="ARBA" id="ARBA00001971"/>
    </source>
</evidence>
<gene>
    <name evidence="7" type="ORF">K432DRAFT_454530</name>
</gene>
<dbReference type="PANTHER" id="PTHR46206:SF7">
    <property type="entry name" value="P450, PUTATIVE (EUROFUNG)-RELATED"/>
    <property type="match status" value="1"/>
</dbReference>
<dbReference type="InterPro" id="IPR002403">
    <property type="entry name" value="Cyt_P450_E_grp-IV"/>
</dbReference>
<evidence type="ECO:0000256" key="2">
    <source>
        <dbReference type="ARBA" id="ARBA00010617"/>
    </source>
</evidence>
<dbReference type="Pfam" id="PF00067">
    <property type="entry name" value="p450"/>
    <property type="match status" value="1"/>
</dbReference>
<feature type="binding site" description="axial binding residue" evidence="6">
    <location>
        <position position="245"/>
    </location>
    <ligand>
        <name>heme</name>
        <dbReference type="ChEBI" id="CHEBI:30413"/>
    </ligand>
    <ligandPart>
        <name>Fe</name>
        <dbReference type="ChEBI" id="CHEBI:18248"/>
    </ligandPart>
</feature>
<keyword evidence="8" id="KW-1185">Reference proteome</keyword>
<dbReference type="GO" id="GO:0020037">
    <property type="term" value="F:heme binding"/>
    <property type="evidence" value="ECO:0007669"/>
    <property type="project" value="InterPro"/>
</dbReference>
<dbReference type="Gene3D" id="1.10.630.10">
    <property type="entry name" value="Cytochrome P450"/>
    <property type="match status" value="1"/>
</dbReference>
<comment type="similarity">
    <text evidence="2">Belongs to the cytochrome P450 family.</text>
</comment>
<keyword evidence="4" id="KW-0560">Oxidoreductase</keyword>
<dbReference type="Proteomes" id="UP000250266">
    <property type="component" value="Unassembled WGS sequence"/>
</dbReference>
<dbReference type="OrthoDB" id="1844152at2759"/>
<protein>
    <submittedName>
        <fullName evidence="7">Cytochrome P450</fullName>
    </submittedName>
</protein>
<evidence type="ECO:0000256" key="5">
    <source>
        <dbReference type="ARBA" id="ARBA00023004"/>
    </source>
</evidence>